<dbReference type="Gene3D" id="3.30.420.480">
    <property type="entry name" value="Domain of unknown function (DUF4445)"/>
    <property type="match status" value="1"/>
</dbReference>
<dbReference type="PANTHER" id="PTHR42895:SF2">
    <property type="entry name" value="IRON-SULFUR CLUSTER PROTEIN"/>
    <property type="match status" value="1"/>
</dbReference>
<dbReference type="GO" id="GO:0051536">
    <property type="term" value="F:iron-sulfur cluster binding"/>
    <property type="evidence" value="ECO:0007669"/>
    <property type="project" value="InterPro"/>
</dbReference>
<dbReference type="CDD" id="cd00207">
    <property type="entry name" value="fer2"/>
    <property type="match status" value="1"/>
</dbReference>
<dbReference type="EMBL" id="LR778301">
    <property type="protein sequence ID" value="CAB1368329.1"/>
    <property type="molecule type" value="Genomic_DNA"/>
</dbReference>
<dbReference type="Pfam" id="PF00111">
    <property type="entry name" value="Fer2"/>
    <property type="match status" value="1"/>
</dbReference>
<dbReference type="InterPro" id="IPR001041">
    <property type="entry name" value="2Fe-2S_ferredoxin-type"/>
</dbReference>
<dbReference type="PROSITE" id="PS51085">
    <property type="entry name" value="2FE2S_FER_2"/>
    <property type="match status" value="1"/>
</dbReference>
<dbReference type="InterPro" id="IPR012675">
    <property type="entry name" value="Beta-grasp_dom_sf"/>
</dbReference>
<gene>
    <name evidence="1" type="ORF">DENOEST_1164</name>
</gene>
<dbReference type="OrthoDB" id="9806704at2"/>
<dbReference type="Proteomes" id="UP000515733">
    <property type="component" value="Chromosome"/>
</dbReference>
<sequence>MSSPNPQVNQDKKSHRVCFMPMGTMAEVAAGTTLRDAAKDLGVAIEAVCNGRGSCHKCRVRVLEGHFEDHDIRSHGDNLSSHRQTESHLIEKGRMRADERLSCQARVLGELMVYIPDESRRTHAVVRKSLGQREINVDPMVRNYRVELPPATLASRLGDWERLADILEEQQGLAAMNIDLHALRTLPQAQRTNGGVLTVTVWNDCEVIRIVGGERLATYGMAVDLGTTTIAAYLCSLETGEALASASALNPQVGHGDDIMNRIASCNGSLKLAAMQKMVADTLSQLARQLAMQVSITTDDISEIVLVANTVMHHIFLGIDPHALGVVPFAPTVCRSVDIKARDLGISILPSANIHLMPVEAGFVGSDNVAVALAEGPHTGEALQLIIDIGTNGELILGNQDRMLSASCPTGPALEGANLSFGMRATPGAIERVRIDPTTRELRFRVIGNPYWSNKIAANEIGALGICGSAVIDIVAELLNAELIDHSGRFVEEIGSERLRRDTDGRLEFVIAWATQTGIGRDICFTQADIRAVQLAKGALYAGAQVLLRKFGRQQPDKVLIAGAFGSVIDLGRALAIGMFPDSGLENILSVGNAAGDGARIALLDARRRTEADQIARLVEYIELTADPYFNQDFVDATLLPHAEDDFPSLKGSLAGQRPKPAEYA</sequence>
<proteinExistence type="predicted"/>
<dbReference type="Pfam" id="PF17650">
    <property type="entry name" value="RACo_linker"/>
    <property type="match status" value="1"/>
</dbReference>
<protein>
    <submittedName>
        <fullName evidence="1">Uncharacterized protein</fullName>
    </submittedName>
</protein>
<dbReference type="KEGG" id="doe:DENOEST_1164"/>
<dbReference type="InterPro" id="IPR027980">
    <property type="entry name" value="RACo_C"/>
</dbReference>
<dbReference type="InterPro" id="IPR040506">
    <property type="entry name" value="RACo_linker"/>
</dbReference>
<dbReference type="InterPro" id="IPR052911">
    <property type="entry name" value="Corrinoid_activation_enz"/>
</dbReference>
<dbReference type="Gene3D" id="3.10.20.880">
    <property type="match status" value="1"/>
</dbReference>
<organism evidence="1 2">
    <name type="scientific">Denitratisoma oestradiolicum</name>
    <dbReference type="NCBI Taxonomy" id="311182"/>
    <lineage>
        <taxon>Bacteria</taxon>
        <taxon>Pseudomonadati</taxon>
        <taxon>Pseudomonadota</taxon>
        <taxon>Betaproteobacteria</taxon>
        <taxon>Nitrosomonadales</taxon>
        <taxon>Sterolibacteriaceae</taxon>
        <taxon>Denitratisoma</taxon>
    </lineage>
</organism>
<dbReference type="PANTHER" id="PTHR42895">
    <property type="entry name" value="IRON-SULFUR CLUSTER-BINDING PROTEIN-RELATED"/>
    <property type="match status" value="1"/>
</dbReference>
<dbReference type="InterPro" id="IPR042259">
    <property type="entry name" value="Raco-like_middle_sf"/>
</dbReference>
<dbReference type="InterPro" id="IPR036010">
    <property type="entry name" value="2Fe-2S_ferredoxin-like_sf"/>
</dbReference>
<dbReference type="AlphaFoldDB" id="A0A6S6XZI4"/>
<accession>A0A6S6XZI4</accession>
<dbReference type="Pfam" id="PF14574">
    <property type="entry name" value="RACo_C_ter"/>
    <property type="match status" value="1"/>
</dbReference>
<name>A0A6S6XZI4_9PROT</name>
<dbReference type="RefSeq" id="WP_145772123.1">
    <property type="nucleotide sequence ID" value="NZ_LR778301.1"/>
</dbReference>
<reference evidence="1 2" key="1">
    <citation type="submission" date="2020-03" db="EMBL/GenBank/DDBJ databases">
        <authorList>
            <consortium name="Genoscope - CEA"/>
            <person name="William W."/>
        </authorList>
    </citation>
    <scope>NUCLEOTIDE SEQUENCE [LARGE SCALE GENOMIC DNA]</scope>
    <source>
        <strain evidence="2">DSM 16959</strain>
    </source>
</reference>
<dbReference type="Gene3D" id="3.10.20.30">
    <property type="match status" value="1"/>
</dbReference>
<dbReference type="Pfam" id="PF17651">
    <property type="entry name" value="Raco_middle"/>
    <property type="match status" value="1"/>
</dbReference>
<keyword evidence="2" id="KW-1185">Reference proteome</keyword>
<evidence type="ECO:0000313" key="1">
    <source>
        <dbReference type="EMBL" id="CAB1368329.1"/>
    </source>
</evidence>
<dbReference type="SUPFAM" id="SSF54292">
    <property type="entry name" value="2Fe-2S ferredoxin-like"/>
    <property type="match status" value="1"/>
</dbReference>
<evidence type="ECO:0000313" key="2">
    <source>
        <dbReference type="Proteomes" id="UP000515733"/>
    </source>
</evidence>
<dbReference type="InterPro" id="IPR041414">
    <property type="entry name" value="Raco-like_middle"/>
</dbReference>